<feature type="signal peptide" evidence="1">
    <location>
        <begin position="1"/>
        <end position="19"/>
    </location>
</feature>
<sequence>MKHLLIFGTFLVCGALVSAQPVNRGTTRVAVPQQSPPAAVDQSAVQVPVADEPAKAKSANPISNPRSGFVGKLPAIARTFVYPPGEGEYKFEAAGLSMGEDGYYSPTDNGNSFFMWFPRSAMGMPLSIACSVRRQPFAFGTLSWANWGGSPGGGVAFRFGPGETEARYQTNFTNGDASLVMFKVWVPPDGGLKECRVTGTFEQE</sequence>
<accession>A0A9X1TWG8</accession>
<name>A0A9X1TWG8_9SPHN</name>
<evidence type="ECO:0000313" key="2">
    <source>
        <dbReference type="EMBL" id="MCF2515349.1"/>
    </source>
</evidence>
<dbReference type="AlphaFoldDB" id="A0A9X1TWG8"/>
<dbReference type="Proteomes" id="UP001139410">
    <property type="component" value="Unassembled WGS sequence"/>
</dbReference>
<keyword evidence="3" id="KW-1185">Reference proteome</keyword>
<protein>
    <submittedName>
        <fullName evidence="2">Uncharacterized protein</fullName>
    </submittedName>
</protein>
<evidence type="ECO:0000256" key="1">
    <source>
        <dbReference type="SAM" id="SignalP"/>
    </source>
</evidence>
<organism evidence="2 3">
    <name type="scientific">Sphingomonas cremea</name>
    <dbReference type="NCBI Taxonomy" id="2904799"/>
    <lineage>
        <taxon>Bacteria</taxon>
        <taxon>Pseudomonadati</taxon>
        <taxon>Pseudomonadota</taxon>
        <taxon>Alphaproteobacteria</taxon>
        <taxon>Sphingomonadales</taxon>
        <taxon>Sphingomonadaceae</taxon>
        <taxon>Sphingomonas</taxon>
    </lineage>
</organism>
<dbReference type="RefSeq" id="WP_235067883.1">
    <property type="nucleotide sequence ID" value="NZ_JAKFGM010000002.1"/>
</dbReference>
<keyword evidence="1" id="KW-0732">Signal</keyword>
<evidence type="ECO:0000313" key="3">
    <source>
        <dbReference type="Proteomes" id="UP001139410"/>
    </source>
</evidence>
<feature type="chain" id="PRO_5040821272" evidence="1">
    <location>
        <begin position="20"/>
        <end position="204"/>
    </location>
</feature>
<proteinExistence type="predicted"/>
<reference evidence="2" key="1">
    <citation type="submission" date="2022-01" db="EMBL/GenBank/DDBJ databases">
        <authorList>
            <person name="Jo J.-H."/>
            <person name="Im W.-T."/>
        </authorList>
    </citation>
    <scope>NUCLEOTIDE SEQUENCE</scope>
    <source>
        <strain evidence="2">G124</strain>
    </source>
</reference>
<dbReference type="EMBL" id="JAKFGM010000002">
    <property type="protein sequence ID" value="MCF2515349.1"/>
    <property type="molecule type" value="Genomic_DNA"/>
</dbReference>
<comment type="caution">
    <text evidence="2">The sequence shown here is derived from an EMBL/GenBank/DDBJ whole genome shotgun (WGS) entry which is preliminary data.</text>
</comment>
<gene>
    <name evidence="2" type="ORF">LVY65_09770</name>
</gene>